<gene>
    <name evidence="5" type="ORF">V474_03235</name>
</gene>
<organism evidence="5 6">
    <name type="scientific">Novosphingobium barchaimii LL02</name>
    <dbReference type="NCBI Taxonomy" id="1114963"/>
    <lineage>
        <taxon>Bacteria</taxon>
        <taxon>Pseudomonadati</taxon>
        <taxon>Pseudomonadota</taxon>
        <taxon>Alphaproteobacteria</taxon>
        <taxon>Sphingomonadales</taxon>
        <taxon>Sphingomonadaceae</taxon>
        <taxon>Novosphingobium</taxon>
    </lineage>
</organism>
<dbReference type="PANTHER" id="PTHR10272:SF0">
    <property type="entry name" value="PLATELET-ACTIVATING FACTOR ACETYLHYDROLASE"/>
    <property type="match status" value="1"/>
</dbReference>
<dbReference type="PANTHER" id="PTHR10272">
    <property type="entry name" value="PLATELET-ACTIVATING FACTOR ACETYLHYDROLASE"/>
    <property type="match status" value="1"/>
</dbReference>
<dbReference type="InterPro" id="IPR029058">
    <property type="entry name" value="AB_hydrolase_fold"/>
</dbReference>
<evidence type="ECO:0000256" key="4">
    <source>
        <dbReference type="SAM" id="SignalP"/>
    </source>
</evidence>
<feature type="signal peptide" evidence="4">
    <location>
        <begin position="1"/>
        <end position="21"/>
    </location>
</feature>
<reference evidence="5 6" key="1">
    <citation type="journal article" date="2015" name="G3 (Bethesda)">
        <title>Insights into Ongoing Evolution of the Hexachlorocyclohexane Catabolic Pathway from Comparative Genomics of Ten Sphingomonadaceae Strains.</title>
        <authorList>
            <person name="Pearce S.L."/>
            <person name="Oakeshott J.G."/>
            <person name="Pandey G."/>
        </authorList>
    </citation>
    <scope>NUCLEOTIDE SEQUENCE [LARGE SCALE GENOMIC DNA]</scope>
    <source>
        <strain evidence="5 6">LL02</strain>
    </source>
</reference>
<dbReference type="SUPFAM" id="SSF53474">
    <property type="entry name" value="alpha/beta-Hydrolases"/>
    <property type="match status" value="1"/>
</dbReference>
<dbReference type="OrthoDB" id="9814760at2"/>
<protein>
    <submittedName>
        <fullName evidence="5">Uncharacterized protein</fullName>
    </submittedName>
</protein>
<dbReference type="EMBL" id="JACU01000011">
    <property type="protein sequence ID" value="KMS51657.1"/>
    <property type="molecule type" value="Genomic_DNA"/>
</dbReference>
<dbReference type="GO" id="GO:0003847">
    <property type="term" value="F:1-alkyl-2-acetylglycerophosphocholine esterase activity"/>
    <property type="evidence" value="ECO:0007669"/>
    <property type="project" value="TreeGrafter"/>
</dbReference>
<dbReference type="GO" id="GO:0016042">
    <property type="term" value="P:lipid catabolic process"/>
    <property type="evidence" value="ECO:0007669"/>
    <property type="project" value="UniProtKB-KW"/>
</dbReference>
<evidence type="ECO:0000256" key="2">
    <source>
        <dbReference type="ARBA" id="ARBA00022963"/>
    </source>
</evidence>
<keyword evidence="4" id="KW-0732">Signal</keyword>
<sequence>MLLRVLVTGVIAWLAATAAIAGERDRGIGVVHLTFVDETRAVRAANGFAGSTDRRIDVTVWYPNDVADGARASRTRLPLVLYSHGSYGQADNAMYLVSDLVRAGYVVAAPDYPLSSRAAYTEVTASDPGDVAQQARDIHFVIDRLLADKALAALIDPAKIATMGHSLGAVTSYFASFASTVREPRVAATVLLGAGDPVQAALSGNMGLAGAWHVPAPVPALFLSAEHDAFARFTGRPYAAFARLEKPKYEIMVKGGVHVWFTDTNDQLPDGGNPDCTHLGPNAASLPGCEPGVKLIAPLRQKEITRTAVRDFLDGYLKGDRSRIEALRRLGTSIPEIEQRTED</sequence>
<keyword evidence="6" id="KW-1185">Reference proteome</keyword>
<dbReference type="AlphaFoldDB" id="A0A0J7XIS9"/>
<keyword evidence="2" id="KW-0442">Lipid degradation</keyword>
<feature type="chain" id="PRO_5005291829" evidence="4">
    <location>
        <begin position="22"/>
        <end position="343"/>
    </location>
</feature>
<proteinExistence type="predicted"/>
<dbReference type="Gene3D" id="3.40.50.1820">
    <property type="entry name" value="alpha/beta hydrolase"/>
    <property type="match status" value="1"/>
</dbReference>
<keyword evidence="3" id="KW-0443">Lipid metabolism</keyword>
<name>A0A0J7XIS9_9SPHN</name>
<dbReference type="RefSeq" id="WP_059153224.1">
    <property type="nucleotide sequence ID" value="NZ_KQ130457.1"/>
</dbReference>
<comment type="caution">
    <text evidence="5">The sequence shown here is derived from an EMBL/GenBank/DDBJ whole genome shotgun (WGS) entry which is preliminary data.</text>
</comment>
<accession>A0A0J7XIS9</accession>
<evidence type="ECO:0000256" key="3">
    <source>
        <dbReference type="ARBA" id="ARBA00023098"/>
    </source>
</evidence>
<dbReference type="Proteomes" id="UP000052268">
    <property type="component" value="Unassembled WGS sequence"/>
</dbReference>
<evidence type="ECO:0000256" key="1">
    <source>
        <dbReference type="ARBA" id="ARBA00022801"/>
    </source>
</evidence>
<evidence type="ECO:0000313" key="6">
    <source>
        <dbReference type="Proteomes" id="UP000052268"/>
    </source>
</evidence>
<evidence type="ECO:0000313" key="5">
    <source>
        <dbReference type="EMBL" id="KMS51657.1"/>
    </source>
</evidence>
<keyword evidence="1" id="KW-0378">Hydrolase</keyword>
<dbReference type="PATRIC" id="fig|1114963.3.peg.4272"/>